<name>A0AA91TK11_9BACT</name>
<evidence type="ECO:0000313" key="1">
    <source>
        <dbReference type="EMBL" id="OXL44306.1"/>
    </source>
</evidence>
<dbReference type="RefSeq" id="WP_089543670.1">
    <property type="nucleotide sequence ID" value="NZ_CP152347.1"/>
</dbReference>
<comment type="caution">
    <text evidence="1">The sequence shown here is derived from an EMBL/GenBank/DDBJ whole genome shotgun (WGS) entry which is preliminary data.</text>
</comment>
<dbReference type="EMBL" id="NMPZ01000008">
    <property type="protein sequence ID" value="OXL44306.1"/>
    <property type="molecule type" value="Genomic_DNA"/>
</dbReference>
<reference evidence="1 2" key="1">
    <citation type="submission" date="2017-07" db="EMBL/GenBank/DDBJ databases">
        <title>Draft genome sequence of Prevotella copri isolated from the gut of healthy adult Indian.</title>
        <authorList>
            <person name="Das B."/>
            <person name="Bag S."/>
            <person name="Ghosh T.S."/>
        </authorList>
    </citation>
    <scope>NUCLEOTIDE SEQUENCE [LARGE SCALE GENOMIC DNA]</scope>
    <source>
        <strain evidence="1 2">Indica</strain>
    </source>
</reference>
<organism evidence="1 2">
    <name type="scientific">Segatella copri</name>
    <dbReference type="NCBI Taxonomy" id="165179"/>
    <lineage>
        <taxon>Bacteria</taxon>
        <taxon>Pseudomonadati</taxon>
        <taxon>Bacteroidota</taxon>
        <taxon>Bacteroidia</taxon>
        <taxon>Bacteroidales</taxon>
        <taxon>Prevotellaceae</taxon>
        <taxon>Segatella</taxon>
    </lineage>
</organism>
<protein>
    <submittedName>
        <fullName evidence="1">Uncharacterized protein</fullName>
    </submittedName>
</protein>
<dbReference type="AlphaFoldDB" id="A0AA91TK11"/>
<accession>A0AA91TK11</accession>
<sequence length="112" mass="13284">MTETIQIKVPKWNIESETGYKPRTTFWQDFSIADAFGGDAVTDTFHRAFNEWKDNCVYITELVMVLNHKIAQWYEKNMELAKLYDKYYHAAACYAEDNLKGAKLQYYYRVTD</sequence>
<proteinExistence type="predicted"/>
<dbReference type="Proteomes" id="UP000215155">
    <property type="component" value="Unassembled WGS sequence"/>
</dbReference>
<gene>
    <name evidence="1" type="ORF">CFT61_06635</name>
</gene>
<evidence type="ECO:0000313" key="2">
    <source>
        <dbReference type="Proteomes" id="UP000215155"/>
    </source>
</evidence>